<evidence type="ECO:0000313" key="2">
    <source>
        <dbReference type="Proteomes" id="UP001165960"/>
    </source>
</evidence>
<proteinExistence type="predicted"/>
<name>A0ACC2UMD7_9FUNG</name>
<reference evidence="1" key="1">
    <citation type="submission" date="2022-04" db="EMBL/GenBank/DDBJ databases">
        <title>Genome of the entomopathogenic fungus Entomophthora muscae.</title>
        <authorList>
            <person name="Elya C."/>
            <person name="Lovett B.R."/>
            <person name="Lee E."/>
            <person name="Macias A.M."/>
            <person name="Hajek A.E."/>
            <person name="De Bivort B.L."/>
            <person name="Kasson M.T."/>
            <person name="De Fine Licht H.H."/>
            <person name="Stajich J.E."/>
        </authorList>
    </citation>
    <scope>NUCLEOTIDE SEQUENCE</scope>
    <source>
        <strain evidence="1">Berkeley</strain>
    </source>
</reference>
<dbReference type="EMBL" id="QTSX02000184">
    <property type="protein sequence ID" value="KAJ9087885.1"/>
    <property type="molecule type" value="Genomic_DNA"/>
</dbReference>
<sequence>MVSFSGVLKSIFKGIIKVFTPKKRDKASEGRKKGPKSAARSTSKYGVSRNQPASASTCSLITDEHESCYSHPSQRTNSSLGISKISSRASSVHEHLPSIVAPPSSSIPRGNRVAPRIPPVPVPKKIAPIDTALKEMVGWSKAHLEELIEWTKAERDHIDGQGFLDSKDRPQQLDIASTKVRIRDPRVSEFGKTLINIFPVNKNNEFIHYKVGGCLALFPIVKEKVSVNREANTQETVLAIILEIHEAKLVASVGNASTAFNYLNHDWTMQESNDVTAFSRMLKGLKTMRAVLKDYPPKKKTAGWLGSHELIPLLLAPSFPKEKKFICGSLSNYNHLQLHNRLLNRDQILAVLLALASQQAAVIHGPPGTGKTLTLVEIIYQLTNQGKKVLVCSPSHISLDNILKRVAEINVGCLRIGTPEKLTNPGLKKYLLASKIISSDKHLWDTTCEKMSCITQAITLCKLPEMQRKLNRELDKLKQSKIKEELKVGDSLIPKAQAVFCSLNACGGRLLKRHRFDVVVIDESSQALEPDCWLAISHADKVIFAGDHHQLPPVVKSTKTRLGVTLFESILNSNPGIVKMLTEQFRMNEKIMHYSSNYLYESQLFANAAVKSQLLNGLEGVASTAITTKPILFIDTAKSNLGEAMVGFSKYNPGEITLVVQHIQTLVEAGVKQSCIAVISPYNAQVLKIKKRIANAYPEVRVSSVDGFQGSEQDAIIVSMVRSNTSGQVGFLQDYRRLNVAITRARRHLCVIGNSKTLSSRQYSKRNISSHSGFLIGFVGYLTPFKLKE</sequence>
<protein>
    <submittedName>
        <fullName evidence="1">Uncharacterized protein</fullName>
    </submittedName>
</protein>
<evidence type="ECO:0000313" key="1">
    <source>
        <dbReference type="EMBL" id="KAJ9087885.1"/>
    </source>
</evidence>
<keyword evidence="2" id="KW-1185">Reference proteome</keyword>
<accession>A0ACC2UMD7</accession>
<comment type="caution">
    <text evidence="1">The sequence shown here is derived from an EMBL/GenBank/DDBJ whole genome shotgun (WGS) entry which is preliminary data.</text>
</comment>
<dbReference type="Proteomes" id="UP001165960">
    <property type="component" value="Unassembled WGS sequence"/>
</dbReference>
<organism evidence="1 2">
    <name type="scientific">Entomophthora muscae</name>
    <dbReference type="NCBI Taxonomy" id="34485"/>
    <lineage>
        <taxon>Eukaryota</taxon>
        <taxon>Fungi</taxon>
        <taxon>Fungi incertae sedis</taxon>
        <taxon>Zoopagomycota</taxon>
        <taxon>Entomophthoromycotina</taxon>
        <taxon>Entomophthoromycetes</taxon>
        <taxon>Entomophthorales</taxon>
        <taxon>Entomophthoraceae</taxon>
        <taxon>Entomophthora</taxon>
    </lineage>
</organism>
<gene>
    <name evidence="1" type="ORF">DSO57_1028729</name>
</gene>